<comment type="caution">
    <text evidence="1">The sequence shown here is derived from an EMBL/GenBank/DDBJ whole genome shotgun (WGS) entry which is preliminary data.</text>
</comment>
<dbReference type="Proteomes" id="UP000308092">
    <property type="component" value="Unassembled WGS sequence"/>
</dbReference>
<organism evidence="1 2">
    <name type="scientific">Aspergillus tanneri</name>
    <dbReference type="NCBI Taxonomy" id="1220188"/>
    <lineage>
        <taxon>Eukaryota</taxon>
        <taxon>Fungi</taxon>
        <taxon>Dikarya</taxon>
        <taxon>Ascomycota</taxon>
        <taxon>Pezizomycotina</taxon>
        <taxon>Eurotiomycetes</taxon>
        <taxon>Eurotiomycetidae</taxon>
        <taxon>Eurotiales</taxon>
        <taxon>Aspergillaceae</taxon>
        <taxon>Aspergillus</taxon>
        <taxon>Aspergillus subgen. Circumdati</taxon>
    </lineage>
</organism>
<dbReference type="AlphaFoldDB" id="A0A4S3JEV8"/>
<dbReference type="EMBL" id="SOSA01000240">
    <property type="protein sequence ID" value="THC93856.1"/>
    <property type="molecule type" value="Genomic_DNA"/>
</dbReference>
<sequence>MRVETLRLSPFGYRRFNKGLRGLLSLVNKLCIAIATKI</sequence>
<proteinExistence type="predicted"/>
<gene>
    <name evidence="1" type="ORF">EYZ11_006669</name>
</gene>
<reference evidence="1 2" key="1">
    <citation type="submission" date="2019-03" db="EMBL/GenBank/DDBJ databases">
        <title>The genome sequence of a newly discovered highly antifungal drug resistant Aspergillus species, Aspergillus tanneri NIH 1004.</title>
        <authorList>
            <person name="Mounaud S."/>
            <person name="Singh I."/>
            <person name="Joardar V."/>
            <person name="Pakala S."/>
            <person name="Pakala S."/>
            <person name="Venepally P."/>
            <person name="Hoover J."/>
            <person name="Nierman W."/>
            <person name="Chung J."/>
            <person name="Losada L."/>
        </authorList>
    </citation>
    <scope>NUCLEOTIDE SEQUENCE [LARGE SCALE GENOMIC DNA]</scope>
    <source>
        <strain evidence="1 2">NIH1004</strain>
    </source>
</reference>
<dbReference type="VEuPathDB" id="FungiDB:EYZ11_006669"/>
<name>A0A4S3JEV8_9EURO</name>
<protein>
    <submittedName>
        <fullName evidence="1">Uncharacterized protein</fullName>
    </submittedName>
</protein>
<keyword evidence="2" id="KW-1185">Reference proteome</keyword>
<evidence type="ECO:0000313" key="1">
    <source>
        <dbReference type="EMBL" id="THC93856.1"/>
    </source>
</evidence>
<evidence type="ECO:0000313" key="2">
    <source>
        <dbReference type="Proteomes" id="UP000308092"/>
    </source>
</evidence>
<accession>A0A4S3JEV8</accession>